<sequence>MNGERVLMVSLRGTGCRSNLKMMGLLLFARNDRESRDGTL</sequence>
<name>A0A5J4KXX6_9ZZZZ</name>
<dbReference type="EMBL" id="BLAB01000001">
    <property type="protein sequence ID" value="GER94458.1"/>
    <property type="molecule type" value="Genomic_DNA"/>
</dbReference>
<protein>
    <submittedName>
        <fullName evidence="1">Uncharacterized protein</fullName>
    </submittedName>
</protein>
<organism evidence="1">
    <name type="scientific">hot springs metagenome</name>
    <dbReference type="NCBI Taxonomy" id="433727"/>
    <lineage>
        <taxon>unclassified sequences</taxon>
        <taxon>metagenomes</taxon>
        <taxon>ecological metagenomes</taxon>
    </lineage>
</organism>
<reference evidence="1" key="1">
    <citation type="submission" date="2019-10" db="EMBL/GenBank/DDBJ databases">
        <title>Metagenomic sequencing of thiosulfate-disproportionating enrichment culture.</title>
        <authorList>
            <person name="Umezawa K."/>
            <person name="Kojima H."/>
            <person name="Fukui M."/>
        </authorList>
    </citation>
    <scope>NUCLEOTIDE SEQUENCE</scope>
    <source>
        <strain evidence="1">45J</strain>
    </source>
</reference>
<comment type="caution">
    <text evidence="1">The sequence shown here is derived from an EMBL/GenBank/DDBJ whole genome shotgun (WGS) entry which is preliminary data.</text>
</comment>
<gene>
    <name evidence="1" type="ORF">A45J_2221</name>
</gene>
<dbReference type="AlphaFoldDB" id="A0A5J4KXX6"/>
<proteinExistence type="predicted"/>
<accession>A0A5J4KXX6</accession>
<evidence type="ECO:0000313" key="1">
    <source>
        <dbReference type="EMBL" id="GER94458.1"/>
    </source>
</evidence>